<dbReference type="EMBL" id="CP036268">
    <property type="protein sequence ID" value="QDT36572.1"/>
    <property type="molecule type" value="Genomic_DNA"/>
</dbReference>
<dbReference type="RefSeq" id="WP_145362771.1">
    <property type="nucleotide sequence ID" value="NZ_CP036268.1"/>
</dbReference>
<feature type="signal peptide" evidence="1">
    <location>
        <begin position="1"/>
        <end position="24"/>
    </location>
</feature>
<reference evidence="2 3" key="1">
    <citation type="submission" date="2019-02" db="EMBL/GenBank/DDBJ databases">
        <title>Deep-cultivation of Planctomycetes and their phenomic and genomic characterization uncovers novel biology.</title>
        <authorList>
            <person name="Wiegand S."/>
            <person name="Jogler M."/>
            <person name="Boedeker C."/>
            <person name="Pinto D."/>
            <person name="Vollmers J."/>
            <person name="Rivas-Marin E."/>
            <person name="Kohn T."/>
            <person name="Peeters S.H."/>
            <person name="Heuer A."/>
            <person name="Rast P."/>
            <person name="Oberbeckmann S."/>
            <person name="Bunk B."/>
            <person name="Jeske O."/>
            <person name="Meyerdierks A."/>
            <person name="Storesund J.E."/>
            <person name="Kallscheuer N."/>
            <person name="Luecker S."/>
            <person name="Lage O.M."/>
            <person name="Pohl T."/>
            <person name="Merkel B.J."/>
            <person name="Hornburger P."/>
            <person name="Mueller R.-W."/>
            <person name="Bruemmer F."/>
            <person name="Labrenz M."/>
            <person name="Spormann A.M."/>
            <person name="Op den Camp H."/>
            <person name="Overmann J."/>
            <person name="Amann R."/>
            <person name="Jetten M.S.M."/>
            <person name="Mascher T."/>
            <person name="Medema M.H."/>
            <person name="Devos D.P."/>
            <person name="Kaster A.-K."/>
            <person name="Ovreas L."/>
            <person name="Rohde M."/>
            <person name="Galperin M.Y."/>
            <person name="Jogler C."/>
        </authorList>
    </citation>
    <scope>NUCLEOTIDE SEQUENCE [LARGE SCALE GENOMIC DNA]</scope>
    <source>
        <strain evidence="2 3">Pan189</strain>
    </source>
</reference>
<evidence type="ECO:0000256" key="1">
    <source>
        <dbReference type="SAM" id="SignalP"/>
    </source>
</evidence>
<keyword evidence="3" id="KW-1185">Reference proteome</keyword>
<protein>
    <submittedName>
        <fullName evidence="2">Uncharacterized protein</fullName>
    </submittedName>
</protein>
<dbReference type="PROSITE" id="PS51257">
    <property type="entry name" value="PROKAR_LIPOPROTEIN"/>
    <property type="match status" value="1"/>
</dbReference>
<evidence type="ECO:0000313" key="2">
    <source>
        <dbReference type="EMBL" id="QDT36572.1"/>
    </source>
</evidence>
<feature type="chain" id="PRO_5021707414" evidence="1">
    <location>
        <begin position="25"/>
        <end position="182"/>
    </location>
</feature>
<accession>A0A517QY54</accession>
<proteinExistence type="predicted"/>
<sequence precursor="true">MQIFLKTALLAAFALPLTVGCAQQANLVRGQNPPTMQGPPTLPTPAGYQNPQVQQVGHWGKPSCDTTACGMCQGSGCNSCQYKGFGGHYSPCPICGGHGCKKCMFSGLYPGLLGGKGNWMPDHKYSVSYKNPGNLVYPPGTYPAGTAAGGGMGPGTPGAMVQYPYFTPKGPDDFFLDKDGIY</sequence>
<dbReference type="Proteomes" id="UP000317318">
    <property type="component" value="Chromosome"/>
</dbReference>
<dbReference type="KEGG" id="svp:Pan189_09320"/>
<dbReference type="AlphaFoldDB" id="A0A517QY54"/>
<keyword evidence="1" id="KW-0732">Signal</keyword>
<evidence type="ECO:0000313" key="3">
    <source>
        <dbReference type="Proteomes" id="UP000317318"/>
    </source>
</evidence>
<dbReference type="OrthoDB" id="291485at2"/>
<gene>
    <name evidence="2" type="ORF">Pan189_09320</name>
</gene>
<name>A0A517QY54_9PLAN</name>
<organism evidence="2 3">
    <name type="scientific">Stratiformator vulcanicus</name>
    <dbReference type="NCBI Taxonomy" id="2527980"/>
    <lineage>
        <taxon>Bacteria</taxon>
        <taxon>Pseudomonadati</taxon>
        <taxon>Planctomycetota</taxon>
        <taxon>Planctomycetia</taxon>
        <taxon>Planctomycetales</taxon>
        <taxon>Planctomycetaceae</taxon>
        <taxon>Stratiformator</taxon>
    </lineage>
</organism>